<keyword evidence="5" id="KW-0234">DNA repair</keyword>
<feature type="compositionally biased region" description="Acidic residues" evidence="7">
    <location>
        <begin position="232"/>
        <end position="245"/>
    </location>
</feature>
<dbReference type="GO" id="GO:0005524">
    <property type="term" value="F:ATP binding"/>
    <property type="evidence" value="ECO:0007669"/>
    <property type="project" value="UniProtKB-KW"/>
</dbReference>
<comment type="subcellular location">
    <subcellularLocation>
        <location evidence="1">Nucleus</location>
    </subcellularLocation>
</comment>
<keyword evidence="6" id="KW-0539">Nucleus</keyword>
<evidence type="ECO:0000256" key="2">
    <source>
        <dbReference type="ARBA" id="ARBA00022741"/>
    </source>
</evidence>
<gene>
    <name evidence="8" type="ORF">LTR62_002978</name>
</gene>
<dbReference type="PANTHER" id="PTHR46239">
    <property type="entry name" value="DNA REPAIR PROTEIN RAD51 HOMOLOG 3 RAD51C"/>
    <property type="match status" value="1"/>
</dbReference>
<dbReference type="AlphaFoldDB" id="A0AAN7TIU7"/>
<sequence>MRIDAILDLHKQAESATGGAVGPDLPHLKQKLTLYGISTLSYLLALIIHLPKRLVVESTSLLVIDGLNTLVDLDYPRTIFPTSTRTEQQKWQAGRRYAALGSIITALNKLAVVYNVAVMVTTGCGSRSRFDSGLGSALVPGLGGAEWDSGVWNKMVVFRDFTTRFVGLQKCQGRSLISREEVGECGKLFPFEIEKGGVFVETPSNSEEGVGGVILPKTAKGPVEARKRTVDEVADSEDEDVDEYGWAEIMGDGGDDNDVGSETTKQPRDTEKD</sequence>
<dbReference type="InterPro" id="IPR027417">
    <property type="entry name" value="P-loop_NTPase"/>
</dbReference>
<dbReference type="GO" id="GO:0005657">
    <property type="term" value="C:replication fork"/>
    <property type="evidence" value="ECO:0007669"/>
    <property type="project" value="TreeGrafter"/>
</dbReference>
<dbReference type="PANTHER" id="PTHR46239:SF1">
    <property type="entry name" value="DNA REPAIR PROTEIN RAD51 HOMOLOG 3"/>
    <property type="match status" value="1"/>
</dbReference>
<dbReference type="GO" id="GO:0033063">
    <property type="term" value="C:Rad51B-Rad51C-Rad51D-XRCC2 complex"/>
    <property type="evidence" value="ECO:0007669"/>
    <property type="project" value="TreeGrafter"/>
</dbReference>
<dbReference type="GO" id="GO:0008821">
    <property type="term" value="F:crossover junction DNA endonuclease activity"/>
    <property type="evidence" value="ECO:0007669"/>
    <property type="project" value="TreeGrafter"/>
</dbReference>
<evidence type="ECO:0000256" key="5">
    <source>
        <dbReference type="ARBA" id="ARBA00023204"/>
    </source>
</evidence>
<keyword evidence="2" id="KW-0547">Nucleotide-binding</keyword>
<dbReference type="GO" id="GO:0007131">
    <property type="term" value="P:reciprocal meiotic recombination"/>
    <property type="evidence" value="ECO:0007669"/>
    <property type="project" value="TreeGrafter"/>
</dbReference>
<keyword evidence="4" id="KW-0067">ATP-binding</keyword>
<accession>A0AAN7TIU7</accession>
<reference evidence="8" key="1">
    <citation type="submission" date="2023-08" db="EMBL/GenBank/DDBJ databases">
        <title>Black Yeasts Isolated from many extreme environments.</title>
        <authorList>
            <person name="Coleine C."/>
            <person name="Stajich J.E."/>
            <person name="Selbmann L."/>
        </authorList>
    </citation>
    <scope>NUCLEOTIDE SEQUENCE</scope>
    <source>
        <strain evidence="8">CCFEE 5401</strain>
    </source>
</reference>
<dbReference type="Proteomes" id="UP001310890">
    <property type="component" value="Unassembled WGS sequence"/>
</dbReference>
<dbReference type="GO" id="GO:0000400">
    <property type="term" value="F:four-way junction DNA binding"/>
    <property type="evidence" value="ECO:0007669"/>
    <property type="project" value="TreeGrafter"/>
</dbReference>
<evidence type="ECO:0000256" key="6">
    <source>
        <dbReference type="ARBA" id="ARBA00023242"/>
    </source>
</evidence>
<dbReference type="GO" id="GO:0033065">
    <property type="term" value="C:Rad51C-XRCC3 complex"/>
    <property type="evidence" value="ECO:0007669"/>
    <property type="project" value="TreeGrafter"/>
</dbReference>
<protein>
    <recommendedName>
        <fullName evidence="10">DNA recombination and repair protein Rad51-like C-terminal domain-containing protein</fullName>
    </recommendedName>
</protein>
<evidence type="ECO:0000313" key="9">
    <source>
        <dbReference type="Proteomes" id="UP001310890"/>
    </source>
</evidence>
<organism evidence="8 9">
    <name type="scientific">Meristemomyces frigidus</name>
    <dbReference type="NCBI Taxonomy" id="1508187"/>
    <lineage>
        <taxon>Eukaryota</taxon>
        <taxon>Fungi</taxon>
        <taxon>Dikarya</taxon>
        <taxon>Ascomycota</taxon>
        <taxon>Pezizomycotina</taxon>
        <taxon>Dothideomycetes</taxon>
        <taxon>Dothideomycetidae</taxon>
        <taxon>Mycosphaerellales</taxon>
        <taxon>Teratosphaeriaceae</taxon>
        <taxon>Meristemomyces</taxon>
    </lineage>
</organism>
<evidence type="ECO:0008006" key="10">
    <source>
        <dbReference type="Google" id="ProtNLM"/>
    </source>
</evidence>
<dbReference type="Gene3D" id="3.40.50.300">
    <property type="entry name" value="P-loop containing nucleotide triphosphate hydrolases"/>
    <property type="match status" value="1"/>
</dbReference>
<evidence type="ECO:0000256" key="1">
    <source>
        <dbReference type="ARBA" id="ARBA00004123"/>
    </source>
</evidence>
<evidence type="ECO:0000313" key="8">
    <source>
        <dbReference type="EMBL" id="KAK5118464.1"/>
    </source>
</evidence>
<name>A0AAN7TIU7_9PEZI</name>
<keyword evidence="3" id="KW-0227">DNA damage</keyword>
<proteinExistence type="predicted"/>
<dbReference type="EMBL" id="JAVRRL010000002">
    <property type="protein sequence ID" value="KAK5118464.1"/>
    <property type="molecule type" value="Genomic_DNA"/>
</dbReference>
<evidence type="ECO:0000256" key="4">
    <source>
        <dbReference type="ARBA" id="ARBA00022840"/>
    </source>
</evidence>
<feature type="region of interest" description="Disordered" evidence="7">
    <location>
        <begin position="224"/>
        <end position="273"/>
    </location>
</feature>
<evidence type="ECO:0000256" key="7">
    <source>
        <dbReference type="SAM" id="MobiDB-lite"/>
    </source>
</evidence>
<evidence type="ECO:0000256" key="3">
    <source>
        <dbReference type="ARBA" id="ARBA00022763"/>
    </source>
</evidence>
<comment type="caution">
    <text evidence="8">The sequence shown here is derived from an EMBL/GenBank/DDBJ whole genome shotgun (WGS) entry which is preliminary data.</text>
</comment>
<dbReference type="GO" id="GO:0000707">
    <property type="term" value="P:meiotic DNA recombinase assembly"/>
    <property type="evidence" value="ECO:0007669"/>
    <property type="project" value="TreeGrafter"/>
</dbReference>
<dbReference type="InterPro" id="IPR052093">
    <property type="entry name" value="HR_Repair_Mediator"/>
</dbReference>